<protein>
    <submittedName>
        <fullName evidence="1">Uncharacterized protein</fullName>
    </submittedName>
</protein>
<sequence>MSSKDFCTVADSSLLTFSKNVDSALQTKLRDIILRAILKAKKDKELPDDRLKAYWAYLKENGWIGPAPGSIPKPTGDSSPSYNAGPMGLTVYNQLVDALSPMQRVLLNLVFGALAIPGHATDALDLLRKRSTISVVEASENSESEVKDSKLVSFMVGMFHSNPSGNIILETCHIGYKYRTLRLPFGQQGIYDIWAVSHNIEYKSTGSSSSSSSSELSSREKRSLCPVDIAFIPTQSSVPDDTISTSGDWQEPVEIIENPTIIVNHPVQIADKEIWNLNFTTQPVPVQFVGFIKKASPHDCVIKVYLCVPIPLLGKILPKYKFATVTGSLADGITVMATAKEVGIKSTLSLSIPRNLKGEKHLLIDLAVNSPYGNFHYPHIDIKVPFI</sequence>
<organism evidence="1 2">
    <name type="scientific">Mycena belliarum</name>
    <dbReference type="NCBI Taxonomy" id="1033014"/>
    <lineage>
        <taxon>Eukaryota</taxon>
        <taxon>Fungi</taxon>
        <taxon>Dikarya</taxon>
        <taxon>Basidiomycota</taxon>
        <taxon>Agaricomycotina</taxon>
        <taxon>Agaricomycetes</taxon>
        <taxon>Agaricomycetidae</taxon>
        <taxon>Agaricales</taxon>
        <taxon>Marasmiineae</taxon>
        <taxon>Mycenaceae</taxon>
        <taxon>Mycena</taxon>
    </lineage>
</organism>
<gene>
    <name evidence="1" type="ORF">B0H15DRAFT_958071</name>
</gene>
<dbReference type="Proteomes" id="UP001222325">
    <property type="component" value="Unassembled WGS sequence"/>
</dbReference>
<reference evidence="1" key="1">
    <citation type="submission" date="2023-03" db="EMBL/GenBank/DDBJ databases">
        <title>Massive genome expansion in bonnet fungi (Mycena s.s.) driven by repeated elements and novel gene families across ecological guilds.</title>
        <authorList>
            <consortium name="Lawrence Berkeley National Laboratory"/>
            <person name="Harder C.B."/>
            <person name="Miyauchi S."/>
            <person name="Viragh M."/>
            <person name="Kuo A."/>
            <person name="Thoen E."/>
            <person name="Andreopoulos B."/>
            <person name="Lu D."/>
            <person name="Skrede I."/>
            <person name="Drula E."/>
            <person name="Henrissat B."/>
            <person name="Morin E."/>
            <person name="Kohler A."/>
            <person name="Barry K."/>
            <person name="LaButti K."/>
            <person name="Morin E."/>
            <person name="Salamov A."/>
            <person name="Lipzen A."/>
            <person name="Mereny Z."/>
            <person name="Hegedus B."/>
            <person name="Baldrian P."/>
            <person name="Stursova M."/>
            <person name="Weitz H."/>
            <person name="Taylor A."/>
            <person name="Grigoriev I.V."/>
            <person name="Nagy L.G."/>
            <person name="Martin F."/>
            <person name="Kauserud H."/>
        </authorList>
    </citation>
    <scope>NUCLEOTIDE SEQUENCE</scope>
    <source>
        <strain evidence="1">CBHHK173m</strain>
    </source>
</reference>
<comment type="caution">
    <text evidence="1">The sequence shown here is derived from an EMBL/GenBank/DDBJ whole genome shotgun (WGS) entry which is preliminary data.</text>
</comment>
<keyword evidence="2" id="KW-1185">Reference proteome</keyword>
<evidence type="ECO:0000313" key="2">
    <source>
        <dbReference type="Proteomes" id="UP001222325"/>
    </source>
</evidence>
<dbReference type="AlphaFoldDB" id="A0AAD6TL62"/>
<accession>A0AAD6TL62</accession>
<proteinExistence type="predicted"/>
<evidence type="ECO:0000313" key="1">
    <source>
        <dbReference type="EMBL" id="KAJ7068897.1"/>
    </source>
</evidence>
<name>A0AAD6TL62_9AGAR</name>
<dbReference type="EMBL" id="JARJCN010000146">
    <property type="protein sequence ID" value="KAJ7068897.1"/>
    <property type="molecule type" value="Genomic_DNA"/>
</dbReference>